<proteinExistence type="predicted"/>
<dbReference type="Proteomes" id="UP001218188">
    <property type="component" value="Unassembled WGS sequence"/>
</dbReference>
<name>A0AAD6WWP5_9AGAR</name>
<accession>A0AAD6WWP5</accession>
<dbReference type="AlphaFoldDB" id="A0AAD6WWP5"/>
<gene>
    <name evidence="2" type="ORF">C8F04DRAFT_1114330</name>
</gene>
<organism evidence="2 3">
    <name type="scientific">Mycena alexandri</name>
    <dbReference type="NCBI Taxonomy" id="1745969"/>
    <lineage>
        <taxon>Eukaryota</taxon>
        <taxon>Fungi</taxon>
        <taxon>Dikarya</taxon>
        <taxon>Basidiomycota</taxon>
        <taxon>Agaricomycotina</taxon>
        <taxon>Agaricomycetes</taxon>
        <taxon>Agaricomycetidae</taxon>
        <taxon>Agaricales</taxon>
        <taxon>Marasmiineae</taxon>
        <taxon>Mycenaceae</taxon>
        <taxon>Mycena</taxon>
    </lineage>
</organism>
<protein>
    <submittedName>
        <fullName evidence="2">Uncharacterized protein</fullName>
    </submittedName>
</protein>
<feature type="transmembrane region" description="Helical" evidence="1">
    <location>
        <begin position="175"/>
        <end position="195"/>
    </location>
</feature>
<sequence length="200" mass="21993">MLDMHISLASLSSPSSASSYCSPTTRGDGCVVPLAACGYLIMGAMGCVDPPWRRPSLFGLVALHRGAPKCTCTKIRIGFLAVCSPGLFTVTTSPSASRPTTSIHPSYLHHLSTSTSLYDLTSLLKDVLHTSVHIYPHLRTYIFLSWSVVVHTKGPYSTVYAIGFHGRPPYLHISFLPAYMNLCTVVSFFCLLVWYRVQYK</sequence>
<keyword evidence="1" id="KW-0812">Transmembrane</keyword>
<keyword evidence="3" id="KW-1185">Reference proteome</keyword>
<evidence type="ECO:0000313" key="3">
    <source>
        <dbReference type="Proteomes" id="UP001218188"/>
    </source>
</evidence>
<evidence type="ECO:0000256" key="1">
    <source>
        <dbReference type="SAM" id="Phobius"/>
    </source>
</evidence>
<dbReference type="EMBL" id="JARJCM010000093">
    <property type="protein sequence ID" value="KAJ7030218.1"/>
    <property type="molecule type" value="Genomic_DNA"/>
</dbReference>
<keyword evidence="1" id="KW-1133">Transmembrane helix</keyword>
<reference evidence="2" key="1">
    <citation type="submission" date="2023-03" db="EMBL/GenBank/DDBJ databases">
        <title>Massive genome expansion in bonnet fungi (Mycena s.s.) driven by repeated elements and novel gene families across ecological guilds.</title>
        <authorList>
            <consortium name="Lawrence Berkeley National Laboratory"/>
            <person name="Harder C.B."/>
            <person name="Miyauchi S."/>
            <person name="Viragh M."/>
            <person name="Kuo A."/>
            <person name="Thoen E."/>
            <person name="Andreopoulos B."/>
            <person name="Lu D."/>
            <person name="Skrede I."/>
            <person name="Drula E."/>
            <person name="Henrissat B."/>
            <person name="Morin E."/>
            <person name="Kohler A."/>
            <person name="Barry K."/>
            <person name="LaButti K."/>
            <person name="Morin E."/>
            <person name="Salamov A."/>
            <person name="Lipzen A."/>
            <person name="Mereny Z."/>
            <person name="Hegedus B."/>
            <person name="Baldrian P."/>
            <person name="Stursova M."/>
            <person name="Weitz H."/>
            <person name="Taylor A."/>
            <person name="Grigoriev I.V."/>
            <person name="Nagy L.G."/>
            <person name="Martin F."/>
            <person name="Kauserud H."/>
        </authorList>
    </citation>
    <scope>NUCLEOTIDE SEQUENCE</scope>
    <source>
        <strain evidence="2">CBHHK200</strain>
    </source>
</reference>
<comment type="caution">
    <text evidence="2">The sequence shown here is derived from an EMBL/GenBank/DDBJ whole genome shotgun (WGS) entry which is preliminary data.</text>
</comment>
<evidence type="ECO:0000313" key="2">
    <source>
        <dbReference type="EMBL" id="KAJ7030218.1"/>
    </source>
</evidence>
<keyword evidence="1" id="KW-0472">Membrane</keyword>